<dbReference type="Gene3D" id="3.30.450.150">
    <property type="entry name" value="Haem-degrading domain"/>
    <property type="match status" value="1"/>
</dbReference>
<dbReference type="NCBIfam" id="NF002696">
    <property type="entry name" value="PRK02487.1-5"/>
    <property type="match status" value="1"/>
</dbReference>
<evidence type="ECO:0000313" key="3">
    <source>
        <dbReference type="Proteomes" id="UP001589609"/>
    </source>
</evidence>
<evidence type="ECO:0000313" key="2">
    <source>
        <dbReference type="EMBL" id="MFB9757990.1"/>
    </source>
</evidence>
<dbReference type="EMBL" id="JBHMAF010000020">
    <property type="protein sequence ID" value="MFB9757990.1"/>
    <property type="molecule type" value="Genomic_DNA"/>
</dbReference>
<dbReference type="InterPro" id="IPR038084">
    <property type="entry name" value="PduO/GlcC-like_sf"/>
</dbReference>
<keyword evidence="3" id="KW-1185">Reference proteome</keyword>
<dbReference type="InterPro" id="IPR010371">
    <property type="entry name" value="YBR137W-like"/>
</dbReference>
<dbReference type="Proteomes" id="UP001589609">
    <property type="component" value="Unassembled WGS sequence"/>
</dbReference>
<dbReference type="PIRSF" id="PIRSF008757">
    <property type="entry name" value="UCP008757"/>
    <property type="match status" value="1"/>
</dbReference>
<dbReference type="PANTHER" id="PTHR28255:SF1">
    <property type="entry name" value="UPF0303 PROTEIN YBR137W"/>
    <property type="match status" value="1"/>
</dbReference>
<dbReference type="Pfam" id="PF03928">
    <property type="entry name" value="HbpS-like"/>
    <property type="match status" value="1"/>
</dbReference>
<dbReference type="PANTHER" id="PTHR28255">
    <property type="match status" value="1"/>
</dbReference>
<sequence>MEIHSIENKLALIQAQEKELQFTTFTNDTALQLGLFIIELAKKEGENIAVAITRGGQRLFYHAMNGTSPDQEHWIKRKSRVVERHYHSSYFMRLYNESKNRSYFETYSVNPEEYAVHGGSFPLTIKHVGVIGTITVSGLSQEEDHQLIVTGIRMLLEQENK</sequence>
<protein>
    <recommendedName>
        <fullName evidence="1">UPF0303 protein ACFFMS_05485</fullName>
    </recommendedName>
</protein>
<comment type="similarity">
    <text evidence="1">Belongs to the UPF0303 family.</text>
</comment>
<name>A0ABV5WBN5_9BACI</name>
<reference evidence="2 3" key="1">
    <citation type="submission" date="2024-09" db="EMBL/GenBank/DDBJ databases">
        <authorList>
            <person name="Sun Q."/>
            <person name="Mori K."/>
        </authorList>
    </citation>
    <scope>NUCLEOTIDE SEQUENCE [LARGE SCALE GENOMIC DNA]</scope>
    <source>
        <strain evidence="2 3">JCM 11201</strain>
    </source>
</reference>
<dbReference type="InterPro" id="IPR005624">
    <property type="entry name" value="PduO/GlcC-like"/>
</dbReference>
<organism evidence="2 3">
    <name type="scientific">Ectobacillus funiculus</name>
    <dbReference type="NCBI Taxonomy" id="137993"/>
    <lineage>
        <taxon>Bacteria</taxon>
        <taxon>Bacillati</taxon>
        <taxon>Bacillota</taxon>
        <taxon>Bacilli</taxon>
        <taxon>Bacillales</taxon>
        <taxon>Bacillaceae</taxon>
        <taxon>Ectobacillus</taxon>
    </lineage>
</organism>
<gene>
    <name evidence="2" type="ORF">ACFFMS_05485</name>
</gene>
<accession>A0ABV5WBN5</accession>
<dbReference type="RefSeq" id="WP_379948235.1">
    <property type="nucleotide sequence ID" value="NZ_JBHMAF010000020.1"/>
</dbReference>
<proteinExistence type="inferred from homology"/>
<dbReference type="SUPFAM" id="SSF143744">
    <property type="entry name" value="GlcG-like"/>
    <property type="match status" value="1"/>
</dbReference>
<evidence type="ECO:0000256" key="1">
    <source>
        <dbReference type="HAMAP-Rule" id="MF_00761"/>
    </source>
</evidence>
<dbReference type="HAMAP" id="MF_00761">
    <property type="entry name" value="UPF0303"/>
    <property type="match status" value="1"/>
</dbReference>
<comment type="caution">
    <text evidence="2">The sequence shown here is derived from an EMBL/GenBank/DDBJ whole genome shotgun (WGS) entry which is preliminary data.</text>
</comment>